<gene>
    <name evidence="2" type="ORF">EZS27_019652</name>
</gene>
<dbReference type="AlphaFoldDB" id="A0A5J4RFV3"/>
<comment type="caution">
    <text evidence="2">The sequence shown here is derived from an EMBL/GenBank/DDBJ whole genome shotgun (WGS) entry which is preliminary data.</text>
</comment>
<evidence type="ECO:0000313" key="2">
    <source>
        <dbReference type="EMBL" id="KAA6331771.1"/>
    </source>
</evidence>
<feature type="region of interest" description="Disordered" evidence="1">
    <location>
        <begin position="77"/>
        <end position="101"/>
    </location>
</feature>
<evidence type="ECO:0000256" key="1">
    <source>
        <dbReference type="SAM" id="MobiDB-lite"/>
    </source>
</evidence>
<sequence>MNSETKPRVEIIPHFYIPTSEGKDKELLHLYENKSGEKKGKKTFILDFSGQEIEFTLSELKSARALIDKMIEVVSSTTQDTKTISPKTTLSTETPITFEEN</sequence>
<name>A0A5J4RFV3_9ZZZZ</name>
<feature type="compositionally biased region" description="Polar residues" evidence="1">
    <location>
        <begin position="77"/>
        <end position="95"/>
    </location>
</feature>
<dbReference type="EMBL" id="SNRY01001327">
    <property type="protein sequence ID" value="KAA6331771.1"/>
    <property type="molecule type" value="Genomic_DNA"/>
</dbReference>
<accession>A0A5J4RFV3</accession>
<protein>
    <submittedName>
        <fullName evidence="2">Uncharacterized protein</fullName>
    </submittedName>
</protein>
<organism evidence="2">
    <name type="scientific">termite gut metagenome</name>
    <dbReference type="NCBI Taxonomy" id="433724"/>
    <lineage>
        <taxon>unclassified sequences</taxon>
        <taxon>metagenomes</taxon>
        <taxon>organismal metagenomes</taxon>
    </lineage>
</organism>
<reference evidence="2" key="1">
    <citation type="submission" date="2019-03" db="EMBL/GenBank/DDBJ databases">
        <title>Single cell metagenomics reveals metabolic interactions within the superorganism composed of flagellate Streblomastix strix and complex community of Bacteroidetes bacteria on its surface.</title>
        <authorList>
            <person name="Treitli S.C."/>
            <person name="Kolisko M."/>
            <person name="Husnik F."/>
            <person name="Keeling P."/>
            <person name="Hampl V."/>
        </authorList>
    </citation>
    <scope>NUCLEOTIDE SEQUENCE</scope>
    <source>
        <strain evidence="2">STM</strain>
    </source>
</reference>
<proteinExistence type="predicted"/>